<feature type="domain" description="TTI1 N-terminal TPR" evidence="1">
    <location>
        <begin position="10"/>
        <end position="361"/>
    </location>
</feature>
<name>A0A067RA70_ZOONE</name>
<dbReference type="FunCoup" id="A0A067RA70">
    <property type="interactions" value="1609"/>
</dbReference>
<accession>A0A067RA70</accession>
<dbReference type="PANTHER" id="PTHR18460:SF3">
    <property type="entry name" value="TELO2-INTERACTING PROTEIN 1 HOMOLOG"/>
    <property type="match status" value="1"/>
</dbReference>
<dbReference type="Proteomes" id="UP000027135">
    <property type="component" value="Unassembled WGS sequence"/>
</dbReference>
<dbReference type="SUPFAM" id="SSF48371">
    <property type="entry name" value="ARM repeat"/>
    <property type="match status" value="1"/>
</dbReference>
<dbReference type="InterPro" id="IPR052587">
    <property type="entry name" value="TELO2-interacting_protein_1"/>
</dbReference>
<proteinExistence type="predicted"/>
<keyword evidence="3" id="KW-1185">Reference proteome</keyword>
<gene>
    <name evidence="2" type="ORF">L798_05167</name>
</gene>
<dbReference type="InterPro" id="IPR057566">
    <property type="entry name" value="TPR_TTI1_N"/>
</dbReference>
<dbReference type="InterPro" id="IPR049362">
    <property type="entry name" value="TTI1_rpt"/>
</dbReference>
<dbReference type="eggNOG" id="KOG4524">
    <property type="taxonomic scope" value="Eukaryota"/>
</dbReference>
<dbReference type="Pfam" id="PF24176">
    <property type="entry name" value="TPR_TTI1_2nd"/>
    <property type="match status" value="1"/>
</dbReference>
<dbReference type="EMBL" id="KK852593">
    <property type="protein sequence ID" value="KDR20668.1"/>
    <property type="molecule type" value="Genomic_DNA"/>
</dbReference>
<dbReference type="Pfam" id="PF24173">
    <property type="entry name" value="TPR_TTI1_N"/>
    <property type="match status" value="1"/>
</dbReference>
<reference evidence="2 3" key="1">
    <citation type="journal article" date="2014" name="Nat. Commun.">
        <title>Molecular traces of alternative social organization in a termite genome.</title>
        <authorList>
            <person name="Terrapon N."/>
            <person name="Li C."/>
            <person name="Robertson H.M."/>
            <person name="Ji L."/>
            <person name="Meng X."/>
            <person name="Booth W."/>
            <person name="Chen Z."/>
            <person name="Childers C.P."/>
            <person name="Glastad K.M."/>
            <person name="Gokhale K."/>
            <person name="Gowin J."/>
            <person name="Gronenberg W."/>
            <person name="Hermansen R.A."/>
            <person name="Hu H."/>
            <person name="Hunt B.G."/>
            <person name="Huylmans A.K."/>
            <person name="Khalil S.M."/>
            <person name="Mitchell R.D."/>
            <person name="Munoz-Torres M.C."/>
            <person name="Mustard J.A."/>
            <person name="Pan H."/>
            <person name="Reese J.T."/>
            <person name="Scharf M.E."/>
            <person name="Sun F."/>
            <person name="Vogel H."/>
            <person name="Xiao J."/>
            <person name="Yang W."/>
            <person name="Yang Z."/>
            <person name="Yang Z."/>
            <person name="Zhou J."/>
            <person name="Zhu J."/>
            <person name="Brent C.S."/>
            <person name="Elsik C.G."/>
            <person name="Goodisman M.A."/>
            <person name="Liberles D.A."/>
            <person name="Roe R.M."/>
            <person name="Vargo E.L."/>
            <person name="Vilcinskas A."/>
            <person name="Wang J."/>
            <person name="Bornberg-Bauer E."/>
            <person name="Korb J."/>
            <person name="Zhang G."/>
            <person name="Liebig J."/>
        </authorList>
    </citation>
    <scope>NUCLEOTIDE SEQUENCE [LARGE SCALE GENOMIC DNA]</scope>
    <source>
        <tissue evidence="2">Whole organism</tissue>
    </source>
</reference>
<dbReference type="STRING" id="136037.A0A067RA70"/>
<dbReference type="InterPro" id="IPR016024">
    <property type="entry name" value="ARM-type_fold"/>
</dbReference>
<dbReference type="PANTHER" id="PTHR18460">
    <property type="entry name" value="TEL2 INTERACTING PROTEIN 1 TTI1 FAMILY MEMBER"/>
    <property type="match status" value="1"/>
</dbReference>
<dbReference type="GO" id="GO:0005737">
    <property type="term" value="C:cytoplasm"/>
    <property type="evidence" value="ECO:0007669"/>
    <property type="project" value="TreeGrafter"/>
</dbReference>
<dbReference type="AlphaFoldDB" id="A0A067RA70"/>
<evidence type="ECO:0000313" key="2">
    <source>
        <dbReference type="EMBL" id="KDR20668.1"/>
    </source>
</evidence>
<dbReference type="InterPro" id="IPR011989">
    <property type="entry name" value="ARM-like"/>
</dbReference>
<dbReference type="InParanoid" id="A0A067RA70"/>
<dbReference type="Gene3D" id="1.25.10.10">
    <property type="entry name" value="Leucine-rich Repeat Variant"/>
    <property type="match status" value="1"/>
</dbReference>
<organism evidence="2 3">
    <name type="scientific">Zootermopsis nevadensis</name>
    <name type="common">Dampwood termite</name>
    <dbReference type="NCBI Taxonomy" id="136037"/>
    <lineage>
        <taxon>Eukaryota</taxon>
        <taxon>Metazoa</taxon>
        <taxon>Ecdysozoa</taxon>
        <taxon>Arthropoda</taxon>
        <taxon>Hexapoda</taxon>
        <taxon>Insecta</taxon>
        <taxon>Pterygota</taxon>
        <taxon>Neoptera</taxon>
        <taxon>Polyneoptera</taxon>
        <taxon>Dictyoptera</taxon>
        <taxon>Blattodea</taxon>
        <taxon>Blattoidea</taxon>
        <taxon>Termitoidae</taxon>
        <taxon>Termopsidae</taxon>
        <taxon>Zootermopsis</taxon>
    </lineage>
</organism>
<dbReference type="OMA" id="QKDIRHE"/>
<dbReference type="Pfam" id="PF21547">
    <property type="entry name" value="TTI1"/>
    <property type="match status" value="1"/>
</dbReference>
<evidence type="ECO:0000313" key="3">
    <source>
        <dbReference type="Proteomes" id="UP000027135"/>
    </source>
</evidence>
<evidence type="ECO:0000259" key="1">
    <source>
        <dbReference type="Pfam" id="PF24173"/>
    </source>
</evidence>
<protein>
    <recommendedName>
        <fullName evidence="1">TTI1 N-terminal TPR domain-containing protein</fullName>
    </recommendedName>
</protein>
<sequence>MDIQHPAATFNFLKPAYNLVIQQPSKNHILKLTELLRSVSPSALQVLQDVSLFPLQLQLQNMQLGLEIKRYLVDCMKEILQRTHVCDLKKFLELYTMLFFQIYDQKKSCLVGDVPEELKLSVVECVTSLLKQASSDVICELYDRKYAPKLGQGIYIAIQMAQWEKSRPLRLAAIECVMTLAQVHGDADRDDIVFRHQVGDVLMFFLPGIVSGLQRIATDDEKQGHQITMLAVKAWAETVAVVMEDSNSSDDLEHFNMQFRINPTTTVLQEDPLVTKWEDCSKESMLKSLQEKNRTPEWYHAAAEKLAVSAKAICRVQHHSHWKVRMALASSCHLLLSRCCRNLKPCVMYLIEMLIMLSEDEYEDVAAAATKGLRLYSEKCETHSGKSLLEILEDNFYNLVTKLPRILHGTDDVQQLSALRLLSGYIKLLGVSKLPHLLSSVSHLNRLMWTLIQAFELDNSCISLLEDYSLRDLEVSQVEVWTSPWKQFKYFTDHSILKKMEDVCCMLGQYGDLSIMSYRLLDIFHSNPYNRKEITFLLNEILCGGAYREDTNLEDIIREVLQVYLEPSIWYVSLSVGTHTNELQEEVSITLGQAQSNVIQACLLVEGVGKMARVLGSKFDQFLLKTLYLVLERAGSANGLVVAIRDISHACGYGRDVTDLVQANVDYFSYHVTFKLRRMEQNAGVMDVLNIVMKYSSMDVLPCLEDIVKDVLH</sequence>